<evidence type="ECO:0000313" key="2">
    <source>
        <dbReference type="EMBL" id="MBB3192407.1"/>
    </source>
</evidence>
<keyword evidence="3" id="KW-1185">Reference proteome</keyword>
<keyword evidence="1" id="KW-0732">Signal</keyword>
<sequence>MRNAKTLPSARHLRSWVSIVFFSFLLSVNSVADEVATDLPDKQEDGPVQAGTPSCDDSVNVEMRRRASFKSLEGLEPARQDAIRLALIDALQNVAGADIARSTQSSTTSTRSSLERETREHLVLRSGGRVVAWEMLSEDISDSASEGGVIDVVIRAEICVEADVERPLVIALEEPGSDLGTSAMQLRYKLADALGTYDTLSIVHDLPINAYHDIKIVFDHSVDVKTVDNSAKARILQEFGATDSLSDEALKFELITARATVMAVRFFDQETISETVTRRLRRSIGLQSDDDVRDLVMETFMIAGQEIGERLGEGELAY</sequence>
<accession>A0A839VIA3</accession>
<feature type="signal peptide" evidence="1">
    <location>
        <begin position="1"/>
        <end position="32"/>
    </location>
</feature>
<name>A0A839VIA3_9GAMM</name>
<reference evidence="2 3" key="1">
    <citation type="submission" date="2020-08" db="EMBL/GenBank/DDBJ databases">
        <title>Genomic Encyclopedia of Type Strains, Phase III (KMG-III): the genomes of soil and plant-associated and newly described type strains.</title>
        <authorList>
            <person name="Whitman W."/>
        </authorList>
    </citation>
    <scope>NUCLEOTIDE SEQUENCE [LARGE SCALE GENOMIC DNA]</scope>
    <source>
        <strain evidence="2 3">CECT 7282</strain>
    </source>
</reference>
<dbReference type="Proteomes" id="UP000547614">
    <property type="component" value="Unassembled WGS sequence"/>
</dbReference>
<feature type="chain" id="PRO_5032550102" evidence="1">
    <location>
        <begin position="33"/>
        <end position="318"/>
    </location>
</feature>
<evidence type="ECO:0000256" key="1">
    <source>
        <dbReference type="SAM" id="SignalP"/>
    </source>
</evidence>
<proteinExistence type="predicted"/>
<dbReference type="EMBL" id="JACHXP010000028">
    <property type="protein sequence ID" value="MBB3192407.1"/>
    <property type="molecule type" value="Genomic_DNA"/>
</dbReference>
<dbReference type="RefSeq" id="WP_183327997.1">
    <property type="nucleotide sequence ID" value="NZ_JACHXP010000028.1"/>
</dbReference>
<organism evidence="2 3">
    <name type="scientific">Halomonas cerina</name>
    <dbReference type="NCBI Taxonomy" id="447424"/>
    <lineage>
        <taxon>Bacteria</taxon>
        <taxon>Pseudomonadati</taxon>
        <taxon>Pseudomonadota</taxon>
        <taxon>Gammaproteobacteria</taxon>
        <taxon>Oceanospirillales</taxon>
        <taxon>Halomonadaceae</taxon>
        <taxon>Halomonas</taxon>
    </lineage>
</organism>
<evidence type="ECO:0000313" key="3">
    <source>
        <dbReference type="Proteomes" id="UP000547614"/>
    </source>
</evidence>
<comment type="caution">
    <text evidence="2">The sequence shown here is derived from an EMBL/GenBank/DDBJ whole genome shotgun (WGS) entry which is preliminary data.</text>
</comment>
<dbReference type="AlphaFoldDB" id="A0A839VIA3"/>
<gene>
    <name evidence="2" type="ORF">FHR94_003695</name>
</gene>
<protein>
    <submittedName>
        <fullName evidence="2">Uncharacterized protein</fullName>
    </submittedName>
</protein>